<name>A0A6J6AYB7_9ZZZZ</name>
<proteinExistence type="predicted"/>
<feature type="transmembrane region" description="Helical" evidence="1">
    <location>
        <begin position="102"/>
        <end position="124"/>
    </location>
</feature>
<keyword evidence="1" id="KW-1133">Transmembrane helix</keyword>
<protein>
    <submittedName>
        <fullName evidence="2">Unannotated protein</fullName>
    </submittedName>
</protein>
<evidence type="ECO:0000313" key="2">
    <source>
        <dbReference type="EMBL" id="CAB4531039.1"/>
    </source>
</evidence>
<feature type="transmembrane region" description="Helical" evidence="1">
    <location>
        <begin position="42"/>
        <end position="61"/>
    </location>
</feature>
<feature type="transmembrane region" description="Helical" evidence="1">
    <location>
        <begin position="73"/>
        <end position="96"/>
    </location>
</feature>
<evidence type="ECO:0000256" key="1">
    <source>
        <dbReference type="SAM" id="Phobius"/>
    </source>
</evidence>
<keyword evidence="1" id="KW-0812">Transmembrane</keyword>
<accession>A0A6J6AYB7</accession>
<reference evidence="2" key="1">
    <citation type="submission" date="2020-05" db="EMBL/GenBank/DDBJ databases">
        <authorList>
            <person name="Chiriac C."/>
            <person name="Salcher M."/>
            <person name="Ghai R."/>
            <person name="Kavagutti S V."/>
        </authorList>
    </citation>
    <scope>NUCLEOTIDE SEQUENCE</scope>
</reference>
<dbReference type="AlphaFoldDB" id="A0A6J6AYB7"/>
<organism evidence="2">
    <name type="scientific">freshwater metagenome</name>
    <dbReference type="NCBI Taxonomy" id="449393"/>
    <lineage>
        <taxon>unclassified sequences</taxon>
        <taxon>metagenomes</taxon>
        <taxon>ecological metagenomes</taxon>
    </lineage>
</organism>
<keyword evidence="1" id="KW-0472">Membrane</keyword>
<sequence>MSEKSGLGVGRLLIAVYAVFALSATARASYQLFREFDEAPVAYSLSLVSALTYILVTVALTKTGEIWAKIARFTVWFELFGVVAVGIASFALPALFNHPSVWSGFGIGYGFIPLVLPVLGLVWLSRRQK</sequence>
<gene>
    <name evidence="2" type="ORF">UFOPK1410_00040</name>
</gene>
<feature type="transmembrane region" description="Helical" evidence="1">
    <location>
        <begin position="12"/>
        <end position="30"/>
    </location>
</feature>
<dbReference type="EMBL" id="CAEZSH010000002">
    <property type="protein sequence ID" value="CAB4531039.1"/>
    <property type="molecule type" value="Genomic_DNA"/>
</dbReference>